<gene>
    <name evidence="3" type="ORF">RxyAA322_11580</name>
</gene>
<sequence length="190" mass="21202">MDFDTSKNGRRREPRHRSGGIPGFSTARAPEDGDFRIPAGSRKAALVHLALEAWRKGLLDPKELGEVRGRDVDESGLQRALYRSSIGEIEHLLGPIVKGRRIVVEGRLAGTGRTAMERLGAEVEELRLEDERRYVDMTPAIFVVAAVAMAVRYVSLGLDDQSLYILAGMAFALMYGLRPFFYKMQRPRDG</sequence>
<keyword evidence="2" id="KW-1133">Transmembrane helix</keyword>
<dbReference type="Proteomes" id="UP000318065">
    <property type="component" value="Chromosome"/>
</dbReference>
<keyword evidence="2" id="KW-0812">Transmembrane</keyword>
<organism evidence="3 4">
    <name type="scientific">Rubrobacter xylanophilus</name>
    <dbReference type="NCBI Taxonomy" id="49319"/>
    <lineage>
        <taxon>Bacteria</taxon>
        <taxon>Bacillati</taxon>
        <taxon>Actinomycetota</taxon>
        <taxon>Rubrobacteria</taxon>
        <taxon>Rubrobacterales</taxon>
        <taxon>Rubrobacteraceae</taxon>
        <taxon>Rubrobacter</taxon>
    </lineage>
</organism>
<dbReference type="RefSeq" id="WP_143527323.1">
    <property type="nucleotide sequence ID" value="NZ_AP019791.1"/>
</dbReference>
<evidence type="ECO:0000313" key="4">
    <source>
        <dbReference type="Proteomes" id="UP000318065"/>
    </source>
</evidence>
<protein>
    <submittedName>
        <fullName evidence="3">Uncharacterized protein</fullName>
    </submittedName>
</protein>
<evidence type="ECO:0000256" key="2">
    <source>
        <dbReference type="SAM" id="Phobius"/>
    </source>
</evidence>
<dbReference type="AlphaFoldDB" id="A0A510HH99"/>
<proteinExistence type="predicted"/>
<feature type="region of interest" description="Disordered" evidence="1">
    <location>
        <begin position="1"/>
        <end position="33"/>
    </location>
</feature>
<name>A0A510HH99_9ACTN</name>
<dbReference type="OrthoDB" id="423541at2"/>
<evidence type="ECO:0000313" key="3">
    <source>
        <dbReference type="EMBL" id="BBL79304.1"/>
    </source>
</evidence>
<keyword evidence="2" id="KW-0472">Membrane</keyword>
<feature type="compositionally biased region" description="Basic residues" evidence="1">
    <location>
        <begin position="8"/>
        <end position="18"/>
    </location>
</feature>
<feature type="transmembrane region" description="Helical" evidence="2">
    <location>
        <begin position="134"/>
        <end position="155"/>
    </location>
</feature>
<evidence type="ECO:0000256" key="1">
    <source>
        <dbReference type="SAM" id="MobiDB-lite"/>
    </source>
</evidence>
<keyword evidence="4" id="KW-1185">Reference proteome</keyword>
<reference evidence="3" key="1">
    <citation type="journal article" date="2019" name="Microbiol. Resour. Announc.">
        <title>Complete Genome Sequence of Rubrobacter xylanophilus Strain AA3-22, Isolated from Arima Onsen in Japan.</title>
        <authorList>
            <person name="Tomariguchi N."/>
            <person name="Miyazaki K."/>
        </authorList>
    </citation>
    <scope>NUCLEOTIDE SEQUENCE [LARGE SCALE GENOMIC DNA]</scope>
    <source>
        <strain evidence="3">AA3-22</strain>
    </source>
</reference>
<accession>A0A510HH99</accession>
<dbReference type="EMBL" id="AP019791">
    <property type="protein sequence ID" value="BBL79304.1"/>
    <property type="molecule type" value="Genomic_DNA"/>
</dbReference>
<feature type="transmembrane region" description="Helical" evidence="2">
    <location>
        <begin position="161"/>
        <end position="181"/>
    </location>
</feature>